<dbReference type="Proteomes" id="UP000290174">
    <property type="component" value="Unassembled WGS sequence"/>
</dbReference>
<dbReference type="AlphaFoldDB" id="A0A4Q0Q9T9"/>
<organism evidence="4 5">
    <name type="scientific">Bradyrhizobium zhanjiangense</name>
    <dbReference type="NCBI Taxonomy" id="1325107"/>
    <lineage>
        <taxon>Bacteria</taxon>
        <taxon>Pseudomonadati</taxon>
        <taxon>Pseudomonadota</taxon>
        <taxon>Alphaproteobacteria</taxon>
        <taxon>Hyphomicrobiales</taxon>
        <taxon>Nitrobacteraceae</taxon>
        <taxon>Bradyrhizobium</taxon>
    </lineage>
</organism>
<dbReference type="GO" id="GO:0006310">
    <property type="term" value="P:DNA recombination"/>
    <property type="evidence" value="ECO:0007669"/>
    <property type="project" value="InterPro"/>
</dbReference>
<dbReference type="GO" id="GO:0003910">
    <property type="term" value="F:DNA ligase (ATP) activity"/>
    <property type="evidence" value="ECO:0007669"/>
    <property type="project" value="InterPro"/>
</dbReference>
<evidence type="ECO:0000259" key="3">
    <source>
        <dbReference type="PROSITE" id="PS50160"/>
    </source>
</evidence>
<comment type="caution">
    <text evidence="4">The sequence shown here is derived from an EMBL/GenBank/DDBJ whole genome shotgun (WGS) entry which is preliminary data.</text>
</comment>
<dbReference type="Gene3D" id="3.30.1490.70">
    <property type="match status" value="1"/>
</dbReference>
<evidence type="ECO:0000256" key="1">
    <source>
        <dbReference type="ARBA" id="ARBA00007572"/>
    </source>
</evidence>
<dbReference type="GO" id="GO:0006281">
    <property type="term" value="P:DNA repair"/>
    <property type="evidence" value="ECO:0007669"/>
    <property type="project" value="InterPro"/>
</dbReference>
<accession>A0A4Q0Q9T9</accession>
<dbReference type="Pfam" id="PF01068">
    <property type="entry name" value="DNA_ligase_A_M"/>
    <property type="match status" value="1"/>
</dbReference>
<dbReference type="GO" id="GO:0005524">
    <property type="term" value="F:ATP binding"/>
    <property type="evidence" value="ECO:0007669"/>
    <property type="project" value="InterPro"/>
</dbReference>
<dbReference type="PANTHER" id="PTHR45674">
    <property type="entry name" value="DNA LIGASE 1/3 FAMILY MEMBER"/>
    <property type="match status" value="1"/>
</dbReference>
<proteinExistence type="inferred from homology"/>
<dbReference type="EMBL" id="RKMK01000054">
    <property type="protein sequence ID" value="RXG85766.1"/>
    <property type="molecule type" value="Genomic_DNA"/>
</dbReference>
<reference evidence="4 5" key="1">
    <citation type="submission" date="2018-11" db="EMBL/GenBank/DDBJ databases">
        <title>Bradyrhizobium sp. nov., isolated from effective nodules of peanut in China.</title>
        <authorList>
            <person name="Li Y."/>
        </authorList>
    </citation>
    <scope>NUCLEOTIDE SEQUENCE [LARGE SCALE GENOMIC DNA]</scope>
    <source>
        <strain evidence="4 5">CCBAU 51770</strain>
    </source>
</reference>
<keyword evidence="2 4" id="KW-0436">Ligase</keyword>
<protein>
    <submittedName>
        <fullName evidence="4">DNA ligase</fullName>
    </submittedName>
</protein>
<dbReference type="InterPro" id="IPR012310">
    <property type="entry name" value="DNA_ligase_ATP-dep_cent"/>
</dbReference>
<dbReference type="CDD" id="cd07906">
    <property type="entry name" value="Adenylation_DNA_ligase_LigD_LigC"/>
    <property type="match status" value="1"/>
</dbReference>
<dbReference type="PANTHER" id="PTHR45674:SF4">
    <property type="entry name" value="DNA LIGASE 1"/>
    <property type="match status" value="1"/>
</dbReference>
<comment type="similarity">
    <text evidence="1">Belongs to the ATP-dependent DNA ligase family.</text>
</comment>
<evidence type="ECO:0000313" key="4">
    <source>
        <dbReference type="EMBL" id="RXG85766.1"/>
    </source>
</evidence>
<sequence length="196" mass="22734">MRMAHELCLATAGKQVPDGPDWIHEVKHDGYRIREDKRVRLLSRNGTDWTKRYPGLPRRRWSRQKQFVIDGEAVNLGVDDVSDFNALHCRKHDHEVQLYAFDILAMGGDDLRFLPLHMRKANLEQLVARRPDGVTVAPFERGEIGPDLFRAACRMGLEGLVSKHHDRPYRGGRQKHWIKVKNRTYPAMYRVMDALG</sequence>
<evidence type="ECO:0000256" key="2">
    <source>
        <dbReference type="ARBA" id="ARBA00022598"/>
    </source>
</evidence>
<name>A0A4Q0Q9T9_9BRAD</name>
<dbReference type="InterPro" id="IPR050191">
    <property type="entry name" value="ATP-dep_DNA_ligase"/>
</dbReference>
<feature type="domain" description="ATP-dependent DNA ligase family profile" evidence="3">
    <location>
        <begin position="89"/>
        <end position="196"/>
    </location>
</feature>
<dbReference type="Gene3D" id="3.30.470.30">
    <property type="entry name" value="DNA ligase/mRNA capping enzyme"/>
    <property type="match status" value="1"/>
</dbReference>
<dbReference type="SUPFAM" id="SSF56091">
    <property type="entry name" value="DNA ligase/mRNA capping enzyme, catalytic domain"/>
    <property type="match status" value="1"/>
</dbReference>
<evidence type="ECO:0000313" key="5">
    <source>
        <dbReference type="Proteomes" id="UP000290174"/>
    </source>
</evidence>
<dbReference type="PROSITE" id="PS50160">
    <property type="entry name" value="DNA_LIGASE_A3"/>
    <property type="match status" value="1"/>
</dbReference>
<gene>
    <name evidence="4" type="ORF">EAS61_35150</name>
</gene>